<dbReference type="SMART" id="SM00483">
    <property type="entry name" value="POLXc"/>
    <property type="match status" value="1"/>
</dbReference>
<keyword evidence="1" id="KW-0808">Transferase</keyword>
<dbReference type="EMBL" id="LSYV01000002">
    <property type="protein sequence ID" value="KXZ56529.1"/>
    <property type="molecule type" value="Genomic_DNA"/>
</dbReference>
<comment type="caution">
    <text evidence="4">The sequence shown here is derived from an EMBL/GenBank/DDBJ whole genome shotgun (WGS) entry which is preliminary data.</text>
</comment>
<dbReference type="GO" id="GO:0006303">
    <property type="term" value="P:double-strand break repair via nonhomologous end joining"/>
    <property type="evidence" value="ECO:0007669"/>
    <property type="project" value="TreeGrafter"/>
</dbReference>
<dbReference type="InterPro" id="IPR037160">
    <property type="entry name" value="DNA_Pol_thumb_sf"/>
</dbReference>
<dbReference type="InterPro" id="IPR022312">
    <property type="entry name" value="DNA_pol_X"/>
</dbReference>
<evidence type="ECO:0000313" key="5">
    <source>
        <dbReference type="Proteomes" id="UP000075714"/>
    </source>
</evidence>
<evidence type="ECO:0000259" key="3">
    <source>
        <dbReference type="SMART" id="SM00483"/>
    </source>
</evidence>
<dbReference type="InterPro" id="IPR043519">
    <property type="entry name" value="NT_sf"/>
</dbReference>
<dbReference type="PRINTS" id="PR00869">
    <property type="entry name" value="DNAPOLX"/>
</dbReference>
<gene>
    <name evidence="4" type="ORF">GPECTOR_1g475</name>
</gene>
<dbReference type="Gene3D" id="3.30.210.10">
    <property type="entry name" value="DNA polymerase, thumb domain"/>
    <property type="match status" value="1"/>
</dbReference>
<dbReference type="OrthoDB" id="205514at2759"/>
<dbReference type="Gene3D" id="3.30.460.10">
    <property type="entry name" value="Beta Polymerase, domain 2"/>
    <property type="match status" value="1"/>
</dbReference>
<reference evidence="5" key="1">
    <citation type="journal article" date="2016" name="Nat. Commun.">
        <title>The Gonium pectorale genome demonstrates co-option of cell cycle regulation during the evolution of multicellularity.</title>
        <authorList>
            <person name="Hanschen E.R."/>
            <person name="Marriage T.N."/>
            <person name="Ferris P.J."/>
            <person name="Hamaji T."/>
            <person name="Toyoda A."/>
            <person name="Fujiyama A."/>
            <person name="Neme R."/>
            <person name="Noguchi H."/>
            <person name="Minakuchi Y."/>
            <person name="Suzuki M."/>
            <person name="Kawai-Toyooka H."/>
            <person name="Smith D.R."/>
            <person name="Sparks H."/>
            <person name="Anderson J."/>
            <person name="Bakaric R."/>
            <person name="Luria V."/>
            <person name="Karger A."/>
            <person name="Kirschner M.W."/>
            <person name="Durand P.M."/>
            <person name="Michod R.E."/>
            <person name="Nozaki H."/>
            <person name="Olson B.J."/>
        </authorList>
    </citation>
    <scope>NUCLEOTIDE SEQUENCE [LARGE SCALE GENOMIC DNA]</scope>
    <source>
        <strain evidence="5">NIES-2863</strain>
    </source>
</reference>
<evidence type="ECO:0000256" key="2">
    <source>
        <dbReference type="ARBA" id="ARBA00022695"/>
    </source>
</evidence>
<organism evidence="4 5">
    <name type="scientific">Gonium pectorale</name>
    <name type="common">Green alga</name>
    <dbReference type="NCBI Taxonomy" id="33097"/>
    <lineage>
        <taxon>Eukaryota</taxon>
        <taxon>Viridiplantae</taxon>
        <taxon>Chlorophyta</taxon>
        <taxon>core chlorophytes</taxon>
        <taxon>Chlorophyceae</taxon>
        <taxon>CS clade</taxon>
        <taxon>Chlamydomonadales</taxon>
        <taxon>Volvocaceae</taxon>
        <taxon>Gonium</taxon>
    </lineage>
</organism>
<dbReference type="PANTHER" id="PTHR11276:SF28">
    <property type="entry name" value="DNA POLYMERASE LAMBDA"/>
    <property type="match status" value="1"/>
</dbReference>
<accession>A0A150H2Y5</accession>
<dbReference type="Proteomes" id="UP000075714">
    <property type="component" value="Unassembled WGS sequence"/>
</dbReference>
<dbReference type="GO" id="GO:0003887">
    <property type="term" value="F:DNA-directed DNA polymerase activity"/>
    <property type="evidence" value="ECO:0007669"/>
    <property type="project" value="InterPro"/>
</dbReference>
<dbReference type="InterPro" id="IPR029398">
    <property type="entry name" value="PolB_thumb"/>
</dbReference>
<keyword evidence="5" id="KW-1185">Reference proteome</keyword>
<dbReference type="SUPFAM" id="SSF81301">
    <property type="entry name" value="Nucleotidyltransferase"/>
    <property type="match status" value="1"/>
</dbReference>
<protein>
    <recommendedName>
        <fullName evidence="3">DNA-directed DNA polymerase X domain-containing protein</fullName>
    </recommendedName>
</protein>
<dbReference type="GO" id="GO:0005634">
    <property type="term" value="C:nucleus"/>
    <property type="evidence" value="ECO:0007669"/>
    <property type="project" value="TreeGrafter"/>
</dbReference>
<dbReference type="AlphaFoldDB" id="A0A150H2Y5"/>
<sequence length="540" mass="57402">MERSPEQCAAQQSHVTHLVLGASVIASAEARAAVRQRLGPVLSRWPGLLLLDESWLTQLLSSSGAKGGLPDTAGFVVRLEEPDPPAPELPVANCEGRFARWLGWWTPELDSADDVTVMLHAVFNDERCARIGNSAIVAGLRELKQYELAVRESDDVVGTRALAYARAAAAVQACSFRITPSMPEAQLAAQLPFVDASCAGIIRELAQSVAIGDAADGTGADPGGAGGGGGQGRRSSCLRLERFRADLPVRDRAGAMRRGTEGAASRRAMCKLPFAGPTTARAWYAQGCRSLPDALAALEAGRLTPPPPACLAWALRHHADLTAEATPEEAAEMRDAVSAAAAVAAAPRLAPGGWLVTMVGGGRRGLPSHDVDLLLTHPGLGDAESLEGVLEAIVGQLVEGGRLLPPSGNCSRMQLSRHEGHRQRVLKALAGTGDEGSGKSVEDGLDHVFGVFRTSAGRLKRLDIILCAHPWLPHALLGWSGSTMFLRLLHTHSAHRGLRMTKHALYRVRTAQPVPNIRTEADIFTAMGLPYREPQDRQCP</sequence>
<dbReference type="InterPro" id="IPR027421">
    <property type="entry name" value="DNA_pol_lamdba_lyase_dom_sf"/>
</dbReference>
<feature type="domain" description="DNA-directed DNA polymerase X" evidence="3">
    <location>
        <begin position="131"/>
        <end position="538"/>
    </location>
</feature>
<dbReference type="GO" id="GO:0003677">
    <property type="term" value="F:DNA binding"/>
    <property type="evidence" value="ECO:0007669"/>
    <property type="project" value="InterPro"/>
</dbReference>
<proteinExistence type="predicted"/>
<keyword evidence="2" id="KW-0548">Nucleotidyltransferase</keyword>
<dbReference type="Gene3D" id="1.10.150.110">
    <property type="entry name" value="DNA polymerase beta, N-terminal domain-like"/>
    <property type="match status" value="1"/>
</dbReference>
<dbReference type="STRING" id="33097.A0A150H2Y5"/>
<dbReference type="InterPro" id="IPR002054">
    <property type="entry name" value="DNA-dir_DNA_pol_X"/>
</dbReference>
<name>A0A150H2Y5_GONPE</name>
<dbReference type="PANTHER" id="PTHR11276">
    <property type="entry name" value="DNA POLYMERASE TYPE-X FAMILY MEMBER"/>
    <property type="match status" value="1"/>
</dbReference>
<dbReference type="Pfam" id="PF14791">
    <property type="entry name" value="DNA_pol_B_thumb"/>
    <property type="match status" value="1"/>
</dbReference>
<evidence type="ECO:0000256" key="1">
    <source>
        <dbReference type="ARBA" id="ARBA00022679"/>
    </source>
</evidence>
<evidence type="ECO:0000313" key="4">
    <source>
        <dbReference type="EMBL" id="KXZ56529.1"/>
    </source>
</evidence>